<dbReference type="PROSITE" id="PS00463">
    <property type="entry name" value="ZN2_CY6_FUNGAL_1"/>
    <property type="match status" value="1"/>
</dbReference>
<comment type="subcellular location">
    <subcellularLocation>
        <location evidence="1">Nucleus</location>
    </subcellularLocation>
</comment>
<reference evidence="8 9" key="1">
    <citation type="submission" date="2024-02" db="EMBL/GenBank/DDBJ databases">
        <title>De novo assembly and annotation of 12 fungi associated with fruit tree decline syndrome in Ontario, Canada.</title>
        <authorList>
            <person name="Sulman M."/>
            <person name="Ellouze W."/>
            <person name="Ilyukhin E."/>
        </authorList>
    </citation>
    <scope>NUCLEOTIDE SEQUENCE [LARGE SCALE GENOMIC DNA]</scope>
    <source>
        <strain evidence="8 9">M11/M66-122</strain>
    </source>
</reference>
<sequence>MDKPKSVSIAKWGAACSPCALAKAKCLRSNDTPGSKCDRCERLEKDCVNQVHKPRKKRQSKPSKTAQLEERLNSLVDLLKATNSGEVPTSARASPDILRADTLGVPTEAGPGAASTRHKRASVGGDGIKASLDALPEQLRVIPRSYNEYAPPACICRAQVGEVPIPLESDEALLSTFVSQLVPEYPFVALRPGITVAELASTRPFLFATIKMVASYRNLRSMRAQNYLITRHLAEQMLIRSERSLEMLQSVLLVLGYYHYHCMMHAQMNNFAVLANSLAADLGINRAPELQERTKLLLPHPEAPQPRTNEERRALCGVWYMNSCVSLAFQRLDPIRYSPYLEQCLRELEIKKEYDSDLYLVNLVRIQHLTERISRLHAKDHVEDDLPPGVARAPTNVYLNAFQSELDRYKNALPLHLRANKLIICHVNSATLRLWEPPIIDAGLLEKISNSFQTMTLGSNYASQLDIFYRSNAALKTWFNFWLSIDTADYFVMPLPACAQLINAVTMLSRWAKLSSPDVGGGGGGSSGYGQPLPGGMGMGMGMMTGSSSTDANQSIMDPSSGVSSAVPSAAGSPTQTHGHGHAQQPMPTPSMMYRPHPDPTIPAAVSAIKAHFLAQPELQIDILGILQAMVTRFEGARRDVAERQQQKREGQGQGGKAAAVVPWENNMWDLAAKKISLTRLKLERWADIVASMGGEALLMGRRYGGDNSAATTTAASEGSSESDSDMADPPPSSGSNGNGVDKASSSYPVEGLEAHQNHQPQQGFLPTAMMVPAPHQQQEGGVGGWQPTQSWANDLFEGLGLDQNFFFDGPGDYGTVVLNSLGPNNGT</sequence>
<dbReference type="InterPro" id="IPR036864">
    <property type="entry name" value="Zn2-C6_fun-type_DNA-bd_sf"/>
</dbReference>
<keyword evidence="2" id="KW-0805">Transcription regulation</keyword>
<dbReference type="Gene3D" id="4.10.240.10">
    <property type="entry name" value="Zn(2)-C6 fungal-type DNA-binding domain"/>
    <property type="match status" value="1"/>
</dbReference>
<dbReference type="InterPro" id="IPR051089">
    <property type="entry name" value="prtT"/>
</dbReference>
<organism evidence="8 9">
    <name type="scientific">Diatrype stigma</name>
    <dbReference type="NCBI Taxonomy" id="117547"/>
    <lineage>
        <taxon>Eukaryota</taxon>
        <taxon>Fungi</taxon>
        <taxon>Dikarya</taxon>
        <taxon>Ascomycota</taxon>
        <taxon>Pezizomycotina</taxon>
        <taxon>Sordariomycetes</taxon>
        <taxon>Xylariomycetidae</taxon>
        <taxon>Xylariales</taxon>
        <taxon>Diatrypaceae</taxon>
        <taxon>Diatrype</taxon>
    </lineage>
</organism>
<dbReference type="Proteomes" id="UP001320420">
    <property type="component" value="Unassembled WGS sequence"/>
</dbReference>
<evidence type="ECO:0000259" key="7">
    <source>
        <dbReference type="PROSITE" id="PS00463"/>
    </source>
</evidence>
<evidence type="ECO:0000256" key="6">
    <source>
        <dbReference type="SAM" id="MobiDB-lite"/>
    </source>
</evidence>
<keyword evidence="4" id="KW-0804">Transcription</keyword>
<gene>
    <name evidence="8" type="ORF">SLS62_008742</name>
</gene>
<evidence type="ECO:0000256" key="2">
    <source>
        <dbReference type="ARBA" id="ARBA00023015"/>
    </source>
</evidence>
<dbReference type="PANTHER" id="PTHR31845">
    <property type="entry name" value="FINGER DOMAIN PROTEIN, PUTATIVE-RELATED"/>
    <property type="match status" value="1"/>
</dbReference>
<comment type="caution">
    <text evidence="8">The sequence shown here is derived from an EMBL/GenBank/DDBJ whole genome shotgun (WGS) entry which is preliminary data.</text>
</comment>
<feature type="compositionally biased region" description="Low complexity" evidence="6">
    <location>
        <begin position="559"/>
        <end position="574"/>
    </location>
</feature>
<dbReference type="CDD" id="cd12148">
    <property type="entry name" value="fungal_TF_MHR"/>
    <property type="match status" value="1"/>
</dbReference>
<proteinExistence type="predicted"/>
<feature type="region of interest" description="Disordered" evidence="6">
    <location>
        <begin position="707"/>
        <end position="747"/>
    </location>
</feature>
<feature type="region of interest" description="Disordered" evidence="6">
    <location>
        <begin position="86"/>
        <end position="123"/>
    </location>
</feature>
<keyword evidence="3" id="KW-0238">DNA-binding</keyword>
<dbReference type="EMBL" id="JAKJXP020000084">
    <property type="protein sequence ID" value="KAK7748282.1"/>
    <property type="molecule type" value="Genomic_DNA"/>
</dbReference>
<accession>A0AAN9UIM8</accession>
<dbReference type="PANTHER" id="PTHR31845:SF10">
    <property type="entry name" value="ZN(II)2CYS6 TRANSCRIPTION FACTOR (EUROFUNG)"/>
    <property type="match status" value="1"/>
</dbReference>
<feature type="region of interest" description="Disordered" evidence="6">
    <location>
        <begin position="540"/>
        <end position="591"/>
    </location>
</feature>
<name>A0AAN9UIM8_9PEZI</name>
<evidence type="ECO:0000256" key="4">
    <source>
        <dbReference type="ARBA" id="ARBA00023163"/>
    </source>
</evidence>
<dbReference type="GO" id="GO:0000981">
    <property type="term" value="F:DNA-binding transcription factor activity, RNA polymerase II-specific"/>
    <property type="evidence" value="ECO:0007669"/>
    <property type="project" value="InterPro"/>
</dbReference>
<dbReference type="GO" id="GO:0006351">
    <property type="term" value="P:DNA-templated transcription"/>
    <property type="evidence" value="ECO:0007669"/>
    <property type="project" value="InterPro"/>
</dbReference>
<dbReference type="GO" id="GO:0000976">
    <property type="term" value="F:transcription cis-regulatory region binding"/>
    <property type="evidence" value="ECO:0007669"/>
    <property type="project" value="TreeGrafter"/>
</dbReference>
<feature type="compositionally biased region" description="Low complexity" evidence="6">
    <location>
        <begin position="707"/>
        <end position="720"/>
    </location>
</feature>
<evidence type="ECO:0000256" key="1">
    <source>
        <dbReference type="ARBA" id="ARBA00004123"/>
    </source>
</evidence>
<protein>
    <recommendedName>
        <fullName evidence="7">Zn(2)-C6 fungal-type domain-containing protein</fullName>
    </recommendedName>
</protein>
<evidence type="ECO:0000256" key="3">
    <source>
        <dbReference type="ARBA" id="ARBA00023125"/>
    </source>
</evidence>
<dbReference type="AlphaFoldDB" id="A0AAN9UIM8"/>
<keyword evidence="5" id="KW-0539">Nucleus</keyword>
<dbReference type="GO" id="GO:0008270">
    <property type="term" value="F:zinc ion binding"/>
    <property type="evidence" value="ECO:0007669"/>
    <property type="project" value="InterPro"/>
</dbReference>
<evidence type="ECO:0000313" key="8">
    <source>
        <dbReference type="EMBL" id="KAK7748282.1"/>
    </source>
</evidence>
<evidence type="ECO:0000256" key="5">
    <source>
        <dbReference type="ARBA" id="ARBA00023242"/>
    </source>
</evidence>
<dbReference type="InterPro" id="IPR001138">
    <property type="entry name" value="Zn2Cys6_DnaBD"/>
</dbReference>
<evidence type="ECO:0000313" key="9">
    <source>
        <dbReference type="Proteomes" id="UP001320420"/>
    </source>
</evidence>
<keyword evidence="9" id="KW-1185">Reference proteome</keyword>
<feature type="domain" description="Zn(2)-C6 fungal-type" evidence="7">
    <location>
        <begin position="15"/>
        <end position="47"/>
    </location>
</feature>
<dbReference type="GO" id="GO:0005634">
    <property type="term" value="C:nucleus"/>
    <property type="evidence" value="ECO:0007669"/>
    <property type="project" value="UniProtKB-SubCell"/>
</dbReference>